<sequence>MQSPKVEGLDLSWALAVKLGGSLGELNCPNPAGHLFNDRHGSRSQKAQVTSSLYTPASKAFSSECALRRQGFCRLGRMCCDGEGTSHASLSSDTDRALRPPMEACVSSLSRERRRFQADRTREAREGGRGIGARPLTLPVSRRPSSPPPFCQVEAWTSPGIPTGSSPTDLSPSSTAGLIGGDTAWLYPQARVGLQPCARLSKELRAAAPWTPVNSGLRPTVHLTWTHYNSCCAPVTVPENRQDFTRLNFSPLDSKASCWPPNMLYVPHHTIRWSRQVLDERATVQKPGTYRKIVAVARRGRSPSSNNLVSSIKANTSTDHPSSSSAKMRFATLFQCLVVALIQGESAFARSDTCPTGRVKMCEEQSGTKFILSSANNNICPEAAQIKCCSYDNPGTFNSQKELDNECKSV</sequence>
<dbReference type="EMBL" id="DS178263">
    <property type="protein sequence ID" value="EFP74884.2"/>
    <property type="molecule type" value="Genomic_DNA"/>
</dbReference>
<dbReference type="AlphaFoldDB" id="E3JS13"/>
<feature type="compositionally biased region" description="Low complexity" evidence="1">
    <location>
        <begin position="132"/>
        <end position="144"/>
    </location>
</feature>
<dbReference type="InParanoid" id="E3JS13"/>
<protein>
    <submittedName>
        <fullName evidence="2">Uncharacterized protein</fullName>
    </submittedName>
</protein>
<accession>E3JS13</accession>
<evidence type="ECO:0000256" key="1">
    <source>
        <dbReference type="SAM" id="MobiDB-lite"/>
    </source>
</evidence>
<dbReference type="Proteomes" id="UP000008783">
    <property type="component" value="Unassembled WGS sequence"/>
</dbReference>
<gene>
    <name evidence="2" type="ORF">PGTG_01477</name>
</gene>
<dbReference type="KEGG" id="pgr:PGTG_01477"/>
<dbReference type="RefSeq" id="XP_003319303.2">
    <property type="nucleotide sequence ID" value="XM_003319255.2"/>
</dbReference>
<feature type="compositionally biased region" description="Basic and acidic residues" evidence="1">
    <location>
        <begin position="115"/>
        <end position="128"/>
    </location>
</feature>
<proteinExistence type="predicted"/>
<feature type="region of interest" description="Disordered" evidence="1">
    <location>
        <begin position="109"/>
        <end position="147"/>
    </location>
</feature>
<keyword evidence="3" id="KW-1185">Reference proteome</keyword>
<feature type="compositionally biased region" description="Polar residues" evidence="1">
    <location>
        <begin position="302"/>
        <end position="324"/>
    </location>
</feature>
<evidence type="ECO:0000313" key="2">
    <source>
        <dbReference type="EMBL" id="EFP74884.2"/>
    </source>
</evidence>
<organism evidence="2 3">
    <name type="scientific">Puccinia graminis f. sp. tritici (strain CRL 75-36-700-3 / race SCCL)</name>
    <name type="common">Black stem rust fungus</name>
    <dbReference type="NCBI Taxonomy" id="418459"/>
    <lineage>
        <taxon>Eukaryota</taxon>
        <taxon>Fungi</taxon>
        <taxon>Dikarya</taxon>
        <taxon>Basidiomycota</taxon>
        <taxon>Pucciniomycotina</taxon>
        <taxon>Pucciniomycetes</taxon>
        <taxon>Pucciniales</taxon>
        <taxon>Pucciniaceae</taxon>
        <taxon>Puccinia</taxon>
    </lineage>
</organism>
<name>E3JS13_PUCGT</name>
<dbReference type="VEuPathDB" id="FungiDB:PGTG_01477"/>
<feature type="region of interest" description="Disordered" evidence="1">
    <location>
        <begin position="301"/>
        <end position="324"/>
    </location>
</feature>
<reference evidence="3" key="2">
    <citation type="journal article" date="2011" name="Proc. Natl. Acad. Sci. U.S.A.">
        <title>Obligate biotrophy features unraveled by the genomic analysis of rust fungi.</title>
        <authorList>
            <person name="Duplessis S."/>
            <person name="Cuomo C.A."/>
            <person name="Lin Y.-C."/>
            <person name="Aerts A."/>
            <person name="Tisserant E."/>
            <person name="Veneault-Fourrey C."/>
            <person name="Joly D.L."/>
            <person name="Hacquard S."/>
            <person name="Amselem J."/>
            <person name="Cantarel B.L."/>
            <person name="Chiu R."/>
            <person name="Coutinho P.M."/>
            <person name="Feau N."/>
            <person name="Field M."/>
            <person name="Frey P."/>
            <person name="Gelhaye E."/>
            <person name="Goldberg J."/>
            <person name="Grabherr M.G."/>
            <person name="Kodira C.D."/>
            <person name="Kohler A."/>
            <person name="Kuees U."/>
            <person name="Lindquist E.A."/>
            <person name="Lucas S.M."/>
            <person name="Mago R."/>
            <person name="Mauceli E."/>
            <person name="Morin E."/>
            <person name="Murat C."/>
            <person name="Pangilinan J.L."/>
            <person name="Park R."/>
            <person name="Pearson M."/>
            <person name="Quesneville H."/>
            <person name="Rouhier N."/>
            <person name="Sakthikumar S."/>
            <person name="Salamov A.A."/>
            <person name="Schmutz J."/>
            <person name="Selles B."/>
            <person name="Shapiro H."/>
            <person name="Tanguay P."/>
            <person name="Tuskan G.A."/>
            <person name="Henrissat B."/>
            <person name="Van de Peer Y."/>
            <person name="Rouze P."/>
            <person name="Ellis J.G."/>
            <person name="Dodds P.N."/>
            <person name="Schein J.E."/>
            <person name="Zhong S."/>
            <person name="Hamelin R.C."/>
            <person name="Grigoriev I.V."/>
            <person name="Szabo L.J."/>
            <person name="Martin F."/>
        </authorList>
    </citation>
    <scope>NUCLEOTIDE SEQUENCE [LARGE SCALE GENOMIC DNA]</scope>
    <source>
        <strain evidence="3">CRL 75-36-700-3 / race SCCL</strain>
    </source>
</reference>
<evidence type="ECO:0000313" key="3">
    <source>
        <dbReference type="Proteomes" id="UP000008783"/>
    </source>
</evidence>
<reference key="1">
    <citation type="submission" date="2007-01" db="EMBL/GenBank/DDBJ databases">
        <title>The Genome Sequence of Puccinia graminis f. sp. tritici Strain CRL 75-36-700-3.</title>
        <authorList>
            <consortium name="The Broad Institute Genome Sequencing Platform"/>
            <person name="Birren B."/>
            <person name="Lander E."/>
            <person name="Galagan J."/>
            <person name="Nusbaum C."/>
            <person name="Devon K."/>
            <person name="Cuomo C."/>
            <person name="Jaffe D."/>
            <person name="Butler J."/>
            <person name="Alvarez P."/>
            <person name="Gnerre S."/>
            <person name="Grabherr M."/>
            <person name="Mauceli E."/>
            <person name="Brockman W."/>
            <person name="Young S."/>
            <person name="LaButti K."/>
            <person name="Sykes S."/>
            <person name="DeCaprio D."/>
            <person name="Crawford M."/>
            <person name="Koehrsen M."/>
            <person name="Engels R."/>
            <person name="Montgomery P."/>
            <person name="Pearson M."/>
            <person name="Howarth C."/>
            <person name="Larson L."/>
            <person name="White J."/>
            <person name="Zeng Q."/>
            <person name="Kodira C."/>
            <person name="Yandava C."/>
            <person name="Alvarado L."/>
            <person name="O'Leary S."/>
            <person name="Szabo L."/>
            <person name="Dean R."/>
            <person name="Schein J."/>
        </authorList>
    </citation>
    <scope>NUCLEOTIDE SEQUENCE</scope>
    <source>
        <strain>CRL 75-36-700-3</strain>
    </source>
</reference>
<dbReference type="GeneID" id="10547081"/>
<dbReference type="HOGENOM" id="CLU_055862_0_0_1"/>